<keyword evidence="13" id="KW-1185">Reference proteome</keyword>
<evidence type="ECO:0000256" key="2">
    <source>
        <dbReference type="ARBA" id="ARBA00012438"/>
    </source>
</evidence>
<dbReference type="RefSeq" id="WP_039340514.1">
    <property type="nucleotide sequence ID" value="NZ_PGEZ01000002.1"/>
</dbReference>
<evidence type="ECO:0000313" key="13">
    <source>
        <dbReference type="Proteomes" id="UP000230842"/>
    </source>
</evidence>
<reference evidence="12 13" key="1">
    <citation type="submission" date="2017-11" db="EMBL/GenBank/DDBJ databases">
        <title>Genomic Encyclopedia of Archaeal and Bacterial Type Strains, Phase II (KMG-II): From Individual Species to Whole Genera.</title>
        <authorList>
            <person name="Goeker M."/>
        </authorList>
    </citation>
    <scope>NUCLEOTIDE SEQUENCE [LARGE SCALE GENOMIC DNA]</scope>
    <source>
        <strain evidence="12 13">DSM 27763</strain>
    </source>
</reference>
<evidence type="ECO:0000256" key="1">
    <source>
        <dbReference type="ARBA" id="ARBA00000085"/>
    </source>
</evidence>
<dbReference type="OrthoDB" id="227596at2"/>
<dbReference type="AlphaFoldDB" id="A0A0B2BUQ6"/>
<evidence type="ECO:0000256" key="3">
    <source>
        <dbReference type="ARBA" id="ARBA00022553"/>
    </source>
</evidence>
<dbReference type="Pfam" id="PF07730">
    <property type="entry name" value="HisKA_3"/>
    <property type="match status" value="1"/>
</dbReference>
<keyword evidence="4" id="KW-0808">Transferase</keyword>
<gene>
    <name evidence="12" type="ORF">CLV56_3558</name>
</gene>
<feature type="transmembrane region" description="Helical" evidence="9">
    <location>
        <begin position="59"/>
        <end position="92"/>
    </location>
</feature>
<dbReference type="EMBL" id="PGEZ01000002">
    <property type="protein sequence ID" value="PJJ54054.1"/>
    <property type="molecule type" value="Genomic_DNA"/>
</dbReference>
<evidence type="ECO:0000259" key="11">
    <source>
        <dbReference type="Pfam" id="PF23539"/>
    </source>
</evidence>
<dbReference type="InterPro" id="IPR050482">
    <property type="entry name" value="Sensor_HK_TwoCompSys"/>
</dbReference>
<proteinExistence type="predicted"/>
<comment type="caution">
    <text evidence="12">The sequence shown here is derived from an EMBL/GenBank/DDBJ whole genome shotgun (WGS) entry which is preliminary data.</text>
</comment>
<evidence type="ECO:0000313" key="12">
    <source>
        <dbReference type="EMBL" id="PJJ54054.1"/>
    </source>
</evidence>
<sequence length="376" mass="39161">MSRFADRPVLVDAALGTGVALVMSLVISSGQAGDPHPVAYFWAVGLGALMLARRRYPVIVLAVTVLGLFAYYAAGYAAVGVALPVVAALYSAAEAGRTWAAVIAAAVVLATSLTFRLAVGQDAAYVVGYELASHVALIAAAIALGDSVRSRRRLQQKQSVLDDLDEARHAADAEHRLQDQRLALARELHDSLGHQITVVSLQAEVAREALRDDPDAAEAAVGRIRQASSAMLGELRRTVRVLRRAAEPRPGGSLAAASDVLDAARGTGLEVNLEVDGDLAALRSDVDSAAYRVLQEAVTNTLRHAGAATISVRMAVDAGTLRLHVVDDGGSFEGPVVASGGLAGMEDRARAVGGSLAARRGTDGFEVDLVVPEAVR</sequence>
<accession>A0A0B2BUQ6</accession>
<feature type="transmembrane region" description="Helical" evidence="9">
    <location>
        <begin position="9"/>
        <end position="29"/>
    </location>
</feature>
<feature type="transmembrane region" description="Helical" evidence="9">
    <location>
        <begin position="98"/>
        <end position="119"/>
    </location>
</feature>
<dbReference type="CDD" id="cd16917">
    <property type="entry name" value="HATPase_UhpB-NarQ-NarX-like"/>
    <property type="match status" value="1"/>
</dbReference>
<comment type="catalytic activity">
    <reaction evidence="1">
        <text>ATP + protein L-histidine = ADP + protein N-phospho-L-histidine.</text>
        <dbReference type="EC" id="2.7.13.3"/>
    </reaction>
</comment>
<evidence type="ECO:0000256" key="7">
    <source>
        <dbReference type="ARBA" id="ARBA00022840"/>
    </source>
</evidence>
<dbReference type="GO" id="GO:0046983">
    <property type="term" value="F:protein dimerization activity"/>
    <property type="evidence" value="ECO:0007669"/>
    <property type="project" value="InterPro"/>
</dbReference>
<dbReference type="GO" id="GO:0016020">
    <property type="term" value="C:membrane"/>
    <property type="evidence" value="ECO:0007669"/>
    <property type="project" value="InterPro"/>
</dbReference>
<keyword evidence="9" id="KW-0472">Membrane</keyword>
<keyword evidence="9" id="KW-0812">Transmembrane</keyword>
<protein>
    <recommendedName>
        <fullName evidence="2">histidine kinase</fullName>
        <ecNumber evidence="2">2.7.13.3</ecNumber>
    </recommendedName>
</protein>
<dbReference type="Gene3D" id="3.30.565.10">
    <property type="entry name" value="Histidine kinase-like ATPase, C-terminal domain"/>
    <property type="match status" value="1"/>
</dbReference>
<dbReference type="GO" id="GO:0005524">
    <property type="term" value="F:ATP binding"/>
    <property type="evidence" value="ECO:0007669"/>
    <property type="project" value="UniProtKB-KW"/>
</dbReference>
<dbReference type="EC" id="2.7.13.3" evidence="2"/>
<name>A0A0B2BUQ6_9ACTN</name>
<feature type="domain" description="DUF7134" evidence="11">
    <location>
        <begin position="5"/>
        <end position="152"/>
    </location>
</feature>
<dbReference type="InterPro" id="IPR011712">
    <property type="entry name" value="Sig_transdc_His_kin_sub3_dim/P"/>
</dbReference>
<keyword evidence="6 12" id="KW-0418">Kinase</keyword>
<organism evidence="12 13">
    <name type="scientific">Mumia flava</name>
    <dbReference type="NCBI Taxonomy" id="1348852"/>
    <lineage>
        <taxon>Bacteria</taxon>
        <taxon>Bacillati</taxon>
        <taxon>Actinomycetota</taxon>
        <taxon>Actinomycetes</taxon>
        <taxon>Propionibacteriales</taxon>
        <taxon>Nocardioidaceae</taxon>
        <taxon>Mumia</taxon>
    </lineage>
</organism>
<dbReference type="InterPro" id="IPR036890">
    <property type="entry name" value="HATPase_C_sf"/>
</dbReference>
<evidence type="ECO:0000256" key="8">
    <source>
        <dbReference type="ARBA" id="ARBA00023012"/>
    </source>
</evidence>
<dbReference type="SUPFAM" id="SSF55874">
    <property type="entry name" value="ATPase domain of HSP90 chaperone/DNA topoisomerase II/histidine kinase"/>
    <property type="match status" value="1"/>
</dbReference>
<keyword evidence="3" id="KW-0597">Phosphoprotein</keyword>
<dbReference type="Gene3D" id="1.20.5.1930">
    <property type="match status" value="1"/>
</dbReference>
<dbReference type="GO" id="GO:0000155">
    <property type="term" value="F:phosphorelay sensor kinase activity"/>
    <property type="evidence" value="ECO:0007669"/>
    <property type="project" value="InterPro"/>
</dbReference>
<dbReference type="InterPro" id="IPR055558">
    <property type="entry name" value="DUF7134"/>
</dbReference>
<dbReference type="Pfam" id="PF23539">
    <property type="entry name" value="DUF7134"/>
    <property type="match status" value="1"/>
</dbReference>
<keyword evidence="5" id="KW-0547">Nucleotide-binding</keyword>
<evidence type="ECO:0000256" key="5">
    <source>
        <dbReference type="ARBA" id="ARBA00022741"/>
    </source>
</evidence>
<feature type="transmembrane region" description="Helical" evidence="9">
    <location>
        <begin position="126"/>
        <end position="145"/>
    </location>
</feature>
<dbReference type="PANTHER" id="PTHR24421:SF10">
    <property type="entry name" value="NITRATE_NITRITE SENSOR PROTEIN NARQ"/>
    <property type="match status" value="1"/>
</dbReference>
<evidence type="ECO:0000256" key="6">
    <source>
        <dbReference type="ARBA" id="ARBA00022777"/>
    </source>
</evidence>
<dbReference type="PANTHER" id="PTHR24421">
    <property type="entry name" value="NITRATE/NITRITE SENSOR PROTEIN NARX-RELATED"/>
    <property type="match status" value="1"/>
</dbReference>
<keyword evidence="8" id="KW-0902">Two-component regulatory system</keyword>
<evidence type="ECO:0000256" key="4">
    <source>
        <dbReference type="ARBA" id="ARBA00022679"/>
    </source>
</evidence>
<dbReference type="Proteomes" id="UP000230842">
    <property type="component" value="Unassembled WGS sequence"/>
</dbReference>
<keyword evidence="9" id="KW-1133">Transmembrane helix</keyword>
<feature type="domain" description="Signal transduction histidine kinase subgroup 3 dimerisation and phosphoacceptor" evidence="10">
    <location>
        <begin position="181"/>
        <end position="245"/>
    </location>
</feature>
<evidence type="ECO:0000256" key="9">
    <source>
        <dbReference type="SAM" id="Phobius"/>
    </source>
</evidence>
<keyword evidence="7" id="KW-0067">ATP-binding</keyword>
<feature type="transmembrane region" description="Helical" evidence="9">
    <location>
        <begin position="35"/>
        <end position="52"/>
    </location>
</feature>
<evidence type="ECO:0000259" key="10">
    <source>
        <dbReference type="Pfam" id="PF07730"/>
    </source>
</evidence>